<dbReference type="PROSITE" id="PS51158">
    <property type="entry name" value="ALPHA_KINASE"/>
    <property type="match status" value="1"/>
</dbReference>
<evidence type="ECO:0000256" key="5">
    <source>
        <dbReference type="ARBA" id="ARBA00022840"/>
    </source>
</evidence>
<dbReference type="SMART" id="SM00811">
    <property type="entry name" value="Alpha_kinase"/>
    <property type="match status" value="1"/>
</dbReference>
<proteinExistence type="predicted"/>
<organism evidence="8 9">
    <name type="scientific">Tigriopus californicus</name>
    <name type="common">Marine copepod</name>
    <dbReference type="NCBI Taxonomy" id="6832"/>
    <lineage>
        <taxon>Eukaryota</taxon>
        <taxon>Metazoa</taxon>
        <taxon>Ecdysozoa</taxon>
        <taxon>Arthropoda</taxon>
        <taxon>Crustacea</taxon>
        <taxon>Multicrustacea</taxon>
        <taxon>Hexanauplia</taxon>
        <taxon>Copepoda</taxon>
        <taxon>Harpacticoida</taxon>
        <taxon>Harpacticidae</taxon>
        <taxon>Tigriopus</taxon>
    </lineage>
</organism>
<dbReference type="CDD" id="cd16967">
    <property type="entry name" value="Alpha_kinase_eEF2K"/>
    <property type="match status" value="1"/>
</dbReference>
<evidence type="ECO:0000256" key="6">
    <source>
        <dbReference type="SAM" id="MobiDB-lite"/>
    </source>
</evidence>
<dbReference type="Gene3D" id="3.30.200.20">
    <property type="entry name" value="Phosphorylase Kinase, domain 1"/>
    <property type="match status" value="2"/>
</dbReference>
<keyword evidence="5" id="KW-0067">ATP-binding</keyword>
<dbReference type="GO" id="GO:0005524">
    <property type="term" value="F:ATP binding"/>
    <property type="evidence" value="ECO:0007669"/>
    <property type="project" value="UniProtKB-KW"/>
</dbReference>
<dbReference type="OMA" id="CLQMEAK"/>
<evidence type="ECO:0000256" key="1">
    <source>
        <dbReference type="ARBA" id="ARBA00022527"/>
    </source>
</evidence>
<evidence type="ECO:0000256" key="3">
    <source>
        <dbReference type="ARBA" id="ARBA00022741"/>
    </source>
</evidence>
<keyword evidence="4" id="KW-0418">Kinase</keyword>
<dbReference type="EMBL" id="VCGU01000010">
    <property type="protein sequence ID" value="TRY68486.1"/>
    <property type="molecule type" value="Genomic_DNA"/>
</dbReference>
<evidence type="ECO:0000313" key="8">
    <source>
        <dbReference type="EMBL" id="TRY68486.1"/>
    </source>
</evidence>
<dbReference type="InterPro" id="IPR011009">
    <property type="entry name" value="Kinase-like_dom_sf"/>
</dbReference>
<dbReference type="Gene3D" id="1.25.40.10">
    <property type="entry name" value="Tetratricopeptide repeat domain"/>
    <property type="match status" value="1"/>
</dbReference>
<name>A0A553NSR9_TIGCA</name>
<feature type="compositionally biased region" description="Basic and acidic residues" evidence="6">
    <location>
        <begin position="18"/>
        <end position="29"/>
    </location>
</feature>
<dbReference type="InterPro" id="IPR011990">
    <property type="entry name" value="TPR-like_helical_dom_sf"/>
</dbReference>
<accession>A0A553NSR9</accession>
<keyword evidence="1" id="KW-0723">Serine/threonine-protein kinase</keyword>
<dbReference type="SUPFAM" id="SSF56112">
    <property type="entry name" value="Protein kinase-like (PK-like)"/>
    <property type="match status" value="1"/>
</dbReference>
<dbReference type="GO" id="GO:0031037">
    <property type="term" value="P:myosin II filament disassembly"/>
    <property type="evidence" value="ECO:0007669"/>
    <property type="project" value="TreeGrafter"/>
</dbReference>
<dbReference type="PANTHER" id="PTHR45992:SF2">
    <property type="entry name" value="EUKARYOTIC ELONGATION FACTOR 2 KINASE"/>
    <property type="match status" value="1"/>
</dbReference>
<dbReference type="SUPFAM" id="SSF81901">
    <property type="entry name" value="HCP-like"/>
    <property type="match status" value="1"/>
</dbReference>
<evidence type="ECO:0000256" key="2">
    <source>
        <dbReference type="ARBA" id="ARBA00022679"/>
    </source>
</evidence>
<keyword evidence="3" id="KW-0547">Nucleotide-binding</keyword>
<keyword evidence="9" id="KW-1185">Reference proteome</keyword>
<reference evidence="8 9" key="1">
    <citation type="journal article" date="2018" name="Nat. Ecol. Evol.">
        <title>Genomic signatures of mitonuclear coevolution across populations of Tigriopus californicus.</title>
        <authorList>
            <person name="Barreto F.S."/>
            <person name="Watson E.T."/>
            <person name="Lima T.G."/>
            <person name="Willett C.S."/>
            <person name="Edmands S."/>
            <person name="Li W."/>
            <person name="Burton R.S."/>
        </authorList>
    </citation>
    <scope>NUCLEOTIDE SEQUENCE [LARGE SCALE GENOMIC DNA]</scope>
    <source>
        <strain evidence="8 9">San Diego</strain>
    </source>
</reference>
<dbReference type="InterPro" id="IPR047588">
    <property type="entry name" value="eEF2K_a_kinase_dom"/>
</dbReference>
<dbReference type="AlphaFoldDB" id="A0A553NSR9"/>
<gene>
    <name evidence="8" type="ORF">TCAL_01380</name>
</gene>
<evidence type="ECO:0000256" key="4">
    <source>
        <dbReference type="ARBA" id="ARBA00022777"/>
    </source>
</evidence>
<dbReference type="FunFam" id="3.20.200.10:FF:000002">
    <property type="entry name" value="Eukaryotic elongation factor 2 kinase"/>
    <property type="match status" value="1"/>
</dbReference>
<dbReference type="InterPro" id="IPR051852">
    <property type="entry name" value="Alpha-type_PK"/>
</dbReference>
<protein>
    <recommendedName>
        <fullName evidence="7">Alpha-type protein kinase domain-containing protein</fullName>
    </recommendedName>
</protein>
<dbReference type="Gene3D" id="3.20.200.10">
    <property type="entry name" value="MHCK/EF2 kinase"/>
    <property type="match status" value="1"/>
</dbReference>
<sequence>MMEVSSDHLDLAGSAEKMPLDRTDSRSSCDSDGGEPGERMRIDSSSSCNSDGLDGLEPLELDDIKRYSSVGHGMRVPKKRFDSICEDEELNIPVCKIFSVAMAAKRKAALANGTLPPNPTLDRAKKNWKNALKLIQERGDPWKKFNLDKLTTENAIRHRYNALTKVWKKENCLVKMDKKPFNHGAMRECFRLKKLSNFSHNMDWDRNSNNYVVKRYMQPVDKETYFDDVRLQMDAKLWGEEYNRHHPPKPVDIFQMAVLEFPEREGQPLFHIEHYIEGNYVKYNSNSGFVDNRACRQTPHAFSHFTFERSGHDLIVVDIQGVGDLYTDPQIHTAMGKDYGDGNLGTKGMALFFHSHSCNSICKSLGLTRFDLTRAEKSELNHIGAHSGSQTILRGHEIMCESPSPDVKFDFRHIFQRNRSNSAVYLDINLANSIKNNNPGVVTRRHRTYSDYSSMEDSPPLSAPLLLPEPIDEDHCLDSNCDSAMSDASYVFMPASSRRRQRQMTECSDDSNTSKDIINFQEVILKKAKPSNVASELGRNFGHDSVLGQIHLDLAKYHEICRFTDDGTYDRDAAFFHLKCSADCGNLLAVIAIAGMYLGMPRDILSDVSAPENENHAEMGFHYMEEAAKLGDRASMVFLARAYDNGANLPDPDLKSARKALDWYENVCKHDEDDGDNSDWGMDDPNYILLARQAEIWLAGAEGVEKDPSYAGDLYSQAAESAMASMNGKLANQYYMLAEEAYGQVEEE</sequence>
<dbReference type="PANTHER" id="PTHR45992">
    <property type="entry name" value="EUKARYOTIC ELONGATION FACTOR 2 KINASE-RELATED"/>
    <property type="match status" value="1"/>
</dbReference>
<dbReference type="Pfam" id="PF02816">
    <property type="entry name" value="Alpha_kinase"/>
    <property type="match status" value="1"/>
</dbReference>
<keyword evidence="2" id="KW-0808">Transferase</keyword>
<feature type="domain" description="Alpha-type protein kinase" evidence="7">
    <location>
        <begin position="159"/>
        <end position="370"/>
    </location>
</feature>
<comment type="caution">
    <text evidence="8">The sequence shown here is derived from an EMBL/GenBank/DDBJ whole genome shotgun (WGS) entry which is preliminary data.</text>
</comment>
<dbReference type="GO" id="GO:0004686">
    <property type="term" value="F:elongation factor-2 kinase activity"/>
    <property type="evidence" value="ECO:0007669"/>
    <property type="project" value="InterPro"/>
</dbReference>
<feature type="compositionally biased region" description="Basic and acidic residues" evidence="6">
    <location>
        <begin position="1"/>
        <end position="10"/>
    </location>
</feature>
<dbReference type="GO" id="GO:1903013">
    <property type="term" value="P:response to differentiation-inducing factor 1"/>
    <property type="evidence" value="ECO:0007669"/>
    <property type="project" value="TreeGrafter"/>
</dbReference>
<dbReference type="InterPro" id="IPR004166">
    <property type="entry name" value="a-kinase_dom"/>
</dbReference>
<evidence type="ECO:0000313" key="9">
    <source>
        <dbReference type="Proteomes" id="UP000318571"/>
    </source>
</evidence>
<dbReference type="Proteomes" id="UP000318571">
    <property type="component" value="Chromosome 1"/>
</dbReference>
<evidence type="ECO:0000259" key="7">
    <source>
        <dbReference type="PROSITE" id="PS51158"/>
    </source>
</evidence>
<dbReference type="STRING" id="6832.A0A553NSR9"/>
<feature type="region of interest" description="Disordered" evidence="6">
    <location>
        <begin position="1"/>
        <end position="51"/>
    </location>
</feature>